<reference evidence="1 2" key="1">
    <citation type="submission" date="2019-05" db="EMBL/GenBank/DDBJ databases">
        <title>Another draft genome of Portunus trituberculatus and its Hox gene families provides insights of decapod evolution.</title>
        <authorList>
            <person name="Jeong J.-H."/>
            <person name="Song I."/>
            <person name="Kim S."/>
            <person name="Choi T."/>
            <person name="Kim D."/>
            <person name="Ryu S."/>
            <person name="Kim W."/>
        </authorList>
    </citation>
    <scope>NUCLEOTIDE SEQUENCE [LARGE SCALE GENOMIC DNA]</scope>
    <source>
        <tissue evidence="1">Muscle</tissue>
    </source>
</reference>
<evidence type="ECO:0000313" key="1">
    <source>
        <dbReference type="EMBL" id="MPC67573.1"/>
    </source>
</evidence>
<protein>
    <submittedName>
        <fullName evidence="1">Uncharacterized protein</fullName>
    </submittedName>
</protein>
<accession>A0A5B7HBU9</accession>
<proteinExistence type="predicted"/>
<dbReference type="EMBL" id="VSRR010026438">
    <property type="protein sequence ID" value="MPC67573.1"/>
    <property type="molecule type" value="Genomic_DNA"/>
</dbReference>
<keyword evidence="2" id="KW-1185">Reference proteome</keyword>
<dbReference type="AlphaFoldDB" id="A0A5B7HBU9"/>
<gene>
    <name evidence="1" type="ORF">E2C01_061749</name>
</gene>
<evidence type="ECO:0000313" key="2">
    <source>
        <dbReference type="Proteomes" id="UP000324222"/>
    </source>
</evidence>
<organism evidence="1 2">
    <name type="scientific">Portunus trituberculatus</name>
    <name type="common">Swimming crab</name>
    <name type="synonym">Neptunus trituberculatus</name>
    <dbReference type="NCBI Taxonomy" id="210409"/>
    <lineage>
        <taxon>Eukaryota</taxon>
        <taxon>Metazoa</taxon>
        <taxon>Ecdysozoa</taxon>
        <taxon>Arthropoda</taxon>
        <taxon>Crustacea</taxon>
        <taxon>Multicrustacea</taxon>
        <taxon>Malacostraca</taxon>
        <taxon>Eumalacostraca</taxon>
        <taxon>Eucarida</taxon>
        <taxon>Decapoda</taxon>
        <taxon>Pleocyemata</taxon>
        <taxon>Brachyura</taxon>
        <taxon>Eubrachyura</taxon>
        <taxon>Portunoidea</taxon>
        <taxon>Portunidae</taxon>
        <taxon>Portuninae</taxon>
        <taxon>Portunus</taxon>
    </lineage>
</organism>
<sequence length="59" mass="6661">MTDFLWQRGSCPCVVWGPKPSPTPHRTARHCIKVYAAPATRSRATLPTGRCRTPRRLIT</sequence>
<name>A0A5B7HBU9_PORTR</name>
<dbReference type="Proteomes" id="UP000324222">
    <property type="component" value="Unassembled WGS sequence"/>
</dbReference>
<comment type="caution">
    <text evidence="1">The sequence shown here is derived from an EMBL/GenBank/DDBJ whole genome shotgun (WGS) entry which is preliminary data.</text>
</comment>